<dbReference type="PROSITE" id="PS00107">
    <property type="entry name" value="PROTEIN_KINASE_ATP"/>
    <property type="match status" value="1"/>
</dbReference>
<evidence type="ECO:0000256" key="4">
    <source>
        <dbReference type="ARBA" id="ARBA00022777"/>
    </source>
</evidence>
<evidence type="ECO:0000313" key="12">
    <source>
        <dbReference type="Proteomes" id="UP001212841"/>
    </source>
</evidence>
<dbReference type="EMBL" id="JADGJD010000379">
    <property type="protein sequence ID" value="KAJ3051581.1"/>
    <property type="molecule type" value="Genomic_DNA"/>
</dbReference>
<feature type="binding site" evidence="7">
    <location>
        <position position="106"/>
    </location>
    <ligand>
        <name>ATP</name>
        <dbReference type="ChEBI" id="CHEBI:30616"/>
    </ligand>
</feature>
<evidence type="ECO:0000256" key="8">
    <source>
        <dbReference type="RuleBase" id="RU000304"/>
    </source>
</evidence>
<evidence type="ECO:0000256" key="5">
    <source>
        <dbReference type="ARBA" id="ARBA00022840"/>
    </source>
</evidence>
<keyword evidence="12" id="KW-1185">Reference proteome</keyword>
<reference evidence="11" key="1">
    <citation type="submission" date="2020-05" db="EMBL/GenBank/DDBJ databases">
        <title>Phylogenomic resolution of chytrid fungi.</title>
        <authorList>
            <person name="Stajich J.E."/>
            <person name="Amses K."/>
            <person name="Simmons R."/>
            <person name="Seto K."/>
            <person name="Myers J."/>
            <person name="Bonds A."/>
            <person name="Quandt C.A."/>
            <person name="Barry K."/>
            <person name="Liu P."/>
            <person name="Grigoriev I."/>
            <person name="Longcore J.E."/>
            <person name="James T.Y."/>
        </authorList>
    </citation>
    <scope>NUCLEOTIDE SEQUENCE</scope>
    <source>
        <strain evidence="11">JEL0318</strain>
    </source>
</reference>
<dbReference type="FunFam" id="1.10.510.10:FF:000263">
    <property type="entry name" value="MAP kinase skh1/pek1"/>
    <property type="match status" value="1"/>
</dbReference>
<name>A0AAD5SDX3_9FUNG</name>
<organism evidence="11 12">
    <name type="scientific">Rhizophlyctis rosea</name>
    <dbReference type="NCBI Taxonomy" id="64517"/>
    <lineage>
        <taxon>Eukaryota</taxon>
        <taxon>Fungi</taxon>
        <taxon>Fungi incertae sedis</taxon>
        <taxon>Chytridiomycota</taxon>
        <taxon>Chytridiomycota incertae sedis</taxon>
        <taxon>Chytridiomycetes</taxon>
        <taxon>Rhizophlyctidales</taxon>
        <taxon>Rhizophlyctidaceae</taxon>
        <taxon>Rhizophlyctis</taxon>
    </lineage>
</organism>
<dbReference type="SUPFAM" id="SSF56112">
    <property type="entry name" value="Protein kinase-like (PK-like)"/>
    <property type="match status" value="1"/>
</dbReference>
<dbReference type="InterPro" id="IPR008271">
    <property type="entry name" value="Ser/Thr_kinase_AS"/>
</dbReference>
<dbReference type="GO" id="GO:0000165">
    <property type="term" value="P:MAPK cascade"/>
    <property type="evidence" value="ECO:0007669"/>
    <property type="project" value="UniProtKB-ARBA"/>
</dbReference>
<feature type="region of interest" description="Disordered" evidence="9">
    <location>
        <begin position="1"/>
        <end position="35"/>
    </location>
</feature>
<dbReference type="SMART" id="SM00220">
    <property type="entry name" value="S_TKc"/>
    <property type="match status" value="1"/>
</dbReference>
<keyword evidence="4 11" id="KW-0418">Kinase</keyword>
<dbReference type="FunFam" id="3.30.200.20:FF:000040">
    <property type="entry name" value="Dual specificity mitogen-activated protein kinase kinase"/>
    <property type="match status" value="1"/>
</dbReference>
<evidence type="ECO:0000256" key="1">
    <source>
        <dbReference type="ARBA" id="ARBA00022527"/>
    </source>
</evidence>
<protein>
    <submittedName>
        <fullName evidence="11">MAP kinase kinase (MEK)</fullName>
    </submittedName>
</protein>
<evidence type="ECO:0000256" key="6">
    <source>
        <dbReference type="ARBA" id="ARBA00038035"/>
    </source>
</evidence>
<dbReference type="Gene3D" id="3.30.200.20">
    <property type="entry name" value="Phosphorylase Kinase, domain 1"/>
    <property type="match status" value="1"/>
</dbReference>
<dbReference type="AlphaFoldDB" id="A0AAD5SDX3"/>
<dbReference type="Pfam" id="PF00069">
    <property type="entry name" value="Pkinase"/>
    <property type="match status" value="1"/>
</dbReference>
<feature type="domain" description="Protein kinase" evidence="10">
    <location>
        <begin position="77"/>
        <end position="332"/>
    </location>
</feature>
<evidence type="ECO:0000256" key="9">
    <source>
        <dbReference type="SAM" id="MobiDB-lite"/>
    </source>
</evidence>
<dbReference type="GO" id="GO:0004674">
    <property type="term" value="F:protein serine/threonine kinase activity"/>
    <property type="evidence" value="ECO:0007669"/>
    <property type="project" value="UniProtKB-KW"/>
</dbReference>
<keyword evidence="1 8" id="KW-0723">Serine/threonine-protein kinase</keyword>
<comment type="similarity">
    <text evidence="6">Belongs to the protein kinase superfamily. STE Ser/Thr protein kinase family. MAP kinase kinase subfamily.</text>
</comment>
<keyword evidence="3 7" id="KW-0547">Nucleotide-binding</keyword>
<keyword evidence="5 7" id="KW-0067">ATP-binding</keyword>
<evidence type="ECO:0000313" key="11">
    <source>
        <dbReference type="EMBL" id="KAJ3051581.1"/>
    </source>
</evidence>
<dbReference type="Gene3D" id="1.10.510.10">
    <property type="entry name" value="Transferase(Phosphotransferase) domain 1"/>
    <property type="match status" value="1"/>
</dbReference>
<evidence type="ECO:0000256" key="7">
    <source>
        <dbReference type="PROSITE-ProRule" id="PRU10141"/>
    </source>
</evidence>
<comment type="caution">
    <text evidence="11">The sequence shown here is derived from an EMBL/GenBank/DDBJ whole genome shotgun (WGS) entry which is preliminary data.</text>
</comment>
<proteinExistence type="inferred from homology"/>
<dbReference type="PROSITE" id="PS00108">
    <property type="entry name" value="PROTEIN_KINASE_ST"/>
    <property type="match status" value="1"/>
</dbReference>
<keyword evidence="2" id="KW-0808">Transferase</keyword>
<dbReference type="InterPro" id="IPR011009">
    <property type="entry name" value="Kinase-like_dom_sf"/>
</dbReference>
<dbReference type="PROSITE" id="PS50011">
    <property type="entry name" value="PROTEIN_KINASE_DOM"/>
    <property type="match status" value="1"/>
</dbReference>
<evidence type="ECO:0000256" key="2">
    <source>
        <dbReference type="ARBA" id="ARBA00022679"/>
    </source>
</evidence>
<evidence type="ECO:0000256" key="3">
    <source>
        <dbReference type="ARBA" id="ARBA00022741"/>
    </source>
</evidence>
<dbReference type="PANTHER" id="PTHR47448:SF1">
    <property type="entry name" value="SERINE_THREONINE-PROTEIN KINASE STE7 HOMOLOG"/>
    <property type="match status" value="1"/>
</dbReference>
<dbReference type="InterPro" id="IPR050915">
    <property type="entry name" value="MAP_kinase_kinase"/>
</dbReference>
<accession>A0AAD5SDX3</accession>
<sequence length="355" mass="38813">MSSSPASPAPTPSPSTPTSRRAARPRPVRLPVSPINLNSLPAHGELDSPSGVGGIVAPLSELSLPQETKLDLKMEDITILEELGMGNGGTVNKAKHNPTNTIMARKIIHVEAKNSVRRQILRELQIMHKCISPYIVSFYGAFLDGNELSICMEFMNLGSLDTIYKRVGPIPENVIGKLTHAVLAGLVYLYDKHRIIHRDVKPSNILLNTDGHIKIADFGVSGQLINSVANTFVGTSAYMSPERIQGGKYSVQSDVWSLGMTLLELALGKFPFPPEGKPLSVFELLEYIINEPVPTLPDGKFAPELERFIARCLIKDPSKRPTPSELLQDPYCKDAAEKEVDVASWAAGLQEQMKS</sequence>
<gene>
    <name evidence="11" type="primary">STE7</name>
    <name evidence="11" type="ORF">HK097_007385</name>
</gene>
<dbReference type="PANTHER" id="PTHR47448">
    <property type="entry name" value="DUAL SPECIFICITY MITOGEN-ACTIVATED PROTEIN KINASE KINASE DSOR1-LIKE PROTEIN"/>
    <property type="match status" value="1"/>
</dbReference>
<evidence type="ECO:0000259" key="10">
    <source>
        <dbReference type="PROSITE" id="PS50011"/>
    </source>
</evidence>
<dbReference type="Proteomes" id="UP001212841">
    <property type="component" value="Unassembled WGS sequence"/>
</dbReference>
<dbReference type="GO" id="GO:0004712">
    <property type="term" value="F:protein serine/threonine/tyrosine kinase activity"/>
    <property type="evidence" value="ECO:0007669"/>
    <property type="project" value="UniProtKB-ARBA"/>
</dbReference>
<dbReference type="InterPro" id="IPR017441">
    <property type="entry name" value="Protein_kinase_ATP_BS"/>
</dbReference>
<dbReference type="GO" id="GO:0005524">
    <property type="term" value="F:ATP binding"/>
    <property type="evidence" value="ECO:0007669"/>
    <property type="project" value="UniProtKB-UniRule"/>
</dbReference>
<dbReference type="InterPro" id="IPR000719">
    <property type="entry name" value="Prot_kinase_dom"/>
</dbReference>